<dbReference type="Proteomes" id="UP001220610">
    <property type="component" value="Chromosome"/>
</dbReference>
<dbReference type="Pfam" id="PF00930">
    <property type="entry name" value="DPPIV_N"/>
    <property type="match status" value="1"/>
</dbReference>
<dbReference type="Pfam" id="PF00326">
    <property type="entry name" value="Peptidase_S9"/>
    <property type="match status" value="1"/>
</dbReference>
<dbReference type="GO" id="GO:0008239">
    <property type="term" value="F:dipeptidyl-peptidase activity"/>
    <property type="evidence" value="ECO:0007669"/>
    <property type="project" value="TreeGrafter"/>
</dbReference>
<dbReference type="GO" id="GO:0006508">
    <property type="term" value="P:proteolysis"/>
    <property type="evidence" value="ECO:0007669"/>
    <property type="project" value="InterPro"/>
</dbReference>
<reference evidence="4" key="1">
    <citation type="submission" date="2023-03" db="EMBL/GenBank/DDBJ databases">
        <title>Andean soil-derived lignocellulolytic bacterial consortium as a source of novel taxa and putative plastic-active enzymes.</title>
        <authorList>
            <person name="Diaz-Garcia L."/>
            <person name="Chuvochina M."/>
            <person name="Feuerriegel G."/>
            <person name="Bunk B."/>
            <person name="Sproer C."/>
            <person name="Streit W.R."/>
            <person name="Rodriguez L.M."/>
            <person name="Overmann J."/>
            <person name="Jimenez D.J."/>
        </authorList>
    </citation>
    <scope>NUCLEOTIDE SEQUENCE</scope>
    <source>
        <strain evidence="4">MAG 7</strain>
    </source>
</reference>
<gene>
    <name evidence="4" type="ORF">P0Y53_07475</name>
</gene>
<dbReference type="Gene3D" id="2.140.10.30">
    <property type="entry name" value="Dipeptidylpeptidase IV, N-terminal domain"/>
    <property type="match status" value="1"/>
</dbReference>
<evidence type="ECO:0000259" key="2">
    <source>
        <dbReference type="Pfam" id="PF00326"/>
    </source>
</evidence>
<organism evidence="4 5">
    <name type="scientific">Candidatus Pseudobacter hemicellulosilyticus</name>
    <dbReference type="NCBI Taxonomy" id="3121375"/>
    <lineage>
        <taxon>Bacteria</taxon>
        <taxon>Pseudomonadati</taxon>
        <taxon>Bacteroidota</taxon>
        <taxon>Chitinophagia</taxon>
        <taxon>Chitinophagales</taxon>
        <taxon>Chitinophagaceae</taxon>
        <taxon>Pseudobacter</taxon>
    </lineage>
</organism>
<evidence type="ECO:0000313" key="4">
    <source>
        <dbReference type="EMBL" id="WEK37337.1"/>
    </source>
</evidence>
<feature type="chain" id="PRO_5042460777" evidence="1">
    <location>
        <begin position="24"/>
        <end position="702"/>
    </location>
</feature>
<dbReference type="InterPro" id="IPR002469">
    <property type="entry name" value="Peptidase_S9B_N"/>
</dbReference>
<name>A0AAJ5WXC8_9BACT</name>
<dbReference type="SUPFAM" id="SSF53474">
    <property type="entry name" value="alpha/beta-Hydrolases"/>
    <property type="match status" value="1"/>
</dbReference>
<evidence type="ECO:0000259" key="3">
    <source>
        <dbReference type="Pfam" id="PF00930"/>
    </source>
</evidence>
<evidence type="ECO:0000313" key="5">
    <source>
        <dbReference type="Proteomes" id="UP001220610"/>
    </source>
</evidence>
<dbReference type="InterPro" id="IPR001375">
    <property type="entry name" value="Peptidase_S9_cat"/>
</dbReference>
<protein>
    <submittedName>
        <fullName evidence="4">DPP IV N-terminal domain-containing protein</fullName>
    </submittedName>
</protein>
<keyword evidence="1" id="KW-0732">Signal</keyword>
<feature type="domain" description="Peptidase S9 prolyl oligopeptidase catalytic" evidence="2">
    <location>
        <begin position="492"/>
        <end position="687"/>
    </location>
</feature>
<dbReference type="EMBL" id="CP119311">
    <property type="protein sequence ID" value="WEK37337.1"/>
    <property type="molecule type" value="Genomic_DNA"/>
</dbReference>
<proteinExistence type="predicted"/>
<sequence length="702" mass="78954">MKKFVLPGTAWLLGIIVASSVSAQQKTFSYEQLFDGAATNISQPLPYISGWADDDNYIQQVKGADGKLVKMSVNVKTGKSVPYQPTEKFLPPAGKVEGARNPTPSPDGKLLAYTKADNNLYVREIMSGKEKQLTADGSITILNGYASWVYYEEILGRFSDYKAFWWSPNSKQLVYFRSDESAVPVFPIYVLDGQHGYLENTRYPKVGDKNPEVKIGLVTVDNGNTTWCDFNDKDDQYFGEPLWTSTGALTIQWLNRDQTDFRLYNINLSNGQKEQIYQEQQSTWVDLDMGGRIELLASGKGFILKSDKDGWQNLYLHDANGKEVNPITTGNFWSTSILLVDEKASTVYFQARKENSARFDLYKVNLNGKDLTRLTFGDYSHDQLFLSPKGTYFITTFSNLSTPPAMALLNNKGKTIRQLGSSKGAAFDQYAIAKTRLLTVRSDDGLFDLPVTITYPINFDSTKKYPVLVSIYGGPDHGSIYDRWKPATGFSQWWAQEGLVQVVFDNRASGHFGKKGMNFIHRKLGIWEIEDFMTCGRYIRAQPWADTTKIGITGGSFGGYMTCMALTYGASVFTHGIANASVTDWQFYDTHYTERFMDMPQDNAEGYKQTAVMTYADKLKGVLRIVHGTTDDNVHLQNSLTLVDKLENLGKKFELMLYPGERHSIGANSILKRKHIQAAAASFYYQYLLAKPVPVYFSGTNQ</sequence>
<dbReference type="PANTHER" id="PTHR11731:SF193">
    <property type="entry name" value="DIPEPTIDYL PEPTIDASE 9"/>
    <property type="match status" value="1"/>
</dbReference>
<feature type="signal peptide" evidence="1">
    <location>
        <begin position="1"/>
        <end position="23"/>
    </location>
</feature>
<dbReference type="AlphaFoldDB" id="A0AAJ5WXC8"/>
<feature type="domain" description="Dipeptidylpeptidase IV N-terminal" evidence="3">
    <location>
        <begin position="96"/>
        <end position="404"/>
    </location>
</feature>
<dbReference type="InterPro" id="IPR029058">
    <property type="entry name" value="AB_hydrolase_fold"/>
</dbReference>
<dbReference type="Gene3D" id="3.40.50.1820">
    <property type="entry name" value="alpha/beta hydrolase"/>
    <property type="match status" value="1"/>
</dbReference>
<dbReference type="PANTHER" id="PTHR11731">
    <property type="entry name" value="PROTEASE FAMILY S9B,C DIPEPTIDYL-PEPTIDASE IV-RELATED"/>
    <property type="match status" value="1"/>
</dbReference>
<dbReference type="InterPro" id="IPR050278">
    <property type="entry name" value="Serine_Prot_S9B/DPPIV"/>
</dbReference>
<accession>A0AAJ5WXC8</accession>
<dbReference type="GO" id="GO:0008236">
    <property type="term" value="F:serine-type peptidase activity"/>
    <property type="evidence" value="ECO:0007669"/>
    <property type="project" value="InterPro"/>
</dbReference>
<dbReference type="SUPFAM" id="SSF82171">
    <property type="entry name" value="DPP6 N-terminal domain-like"/>
    <property type="match status" value="1"/>
</dbReference>
<evidence type="ECO:0000256" key="1">
    <source>
        <dbReference type="SAM" id="SignalP"/>
    </source>
</evidence>